<reference evidence="4" key="2">
    <citation type="submission" date="2022-06" db="UniProtKB">
        <authorList>
            <consortium name="EnsemblMetazoa"/>
        </authorList>
    </citation>
    <scope>IDENTIFICATION</scope>
    <source>
        <strain evidence="4">DF5081</strain>
    </source>
</reference>
<dbReference type="EnsemblMetazoa" id="CJA09948.1">
    <property type="protein sequence ID" value="CJA09948.1"/>
    <property type="gene ID" value="WBGene00129152"/>
</dbReference>
<feature type="compositionally biased region" description="Pro residues" evidence="1">
    <location>
        <begin position="94"/>
        <end position="104"/>
    </location>
</feature>
<feature type="compositionally biased region" description="Low complexity" evidence="1">
    <location>
        <begin position="31"/>
        <end position="93"/>
    </location>
</feature>
<evidence type="ECO:0000313" key="4">
    <source>
        <dbReference type="EnsemblMetazoa" id="CJA09948.1"/>
    </source>
</evidence>
<feature type="compositionally biased region" description="Low complexity" evidence="1">
    <location>
        <begin position="376"/>
        <end position="387"/>
    </location>
</feature>
<keyword evidence="2" id="KW-0732">Signal</keyword>
<accession>A0A8R1HSN0</accession>
<dbReference type="PANTHER" id="PTHR46705">
    <property type="entry name" value="PROTEIN CBG09805"/>
    <property type="match status" value="1"/>
</dbReference>
<name>A0A8R1HSN0_CAEJA</name>
<reference evidence="5" key="1">
    <citation type="submission" date="2010-08" db="EMBL/GenBank/DDBJ databases">
        <authorList>
            <consortium name="Caenorhabditis japonica Sequencing Consortium"/>
            <person name="Wilson R.K."/>
        </authorList>
    </citation>
    <scope>NUCLEOTIDE SEQUENCE [LARGE SCALE GENOMIC DNA]</scope>
    <source>
        <strain evidence="5">DF5081</strain>
    </source>
</reference>
<dbReference type="AlphaFoldDB" id="A0A8R1HSN0"/>
<proteinExistence type="predicted"/>
<feature type="compositionally biased region" description="Low complexity" evidence="1">
    <location>
        <begin position="105"/>
        <end position="114"/>
    </location>
</feature>
<dbReference type="Pfam" id="PF01682">
    <property type="entry name" value="DB"/>
    <property type="match status" value="1"/>
</dbReference>
<protein>
    <submittedName>
        <fullName evidence="4">DB domain-containing protein</fullName>
    </submittedName>
</protein>
<sequence>MIYRFVATVAIMAVNVHCQYFEWPQQQQQPFQGFNNDYQPFHQPQFQPYQQPQPQFQQQPYQQQFQQPQFPQQQPQFAPQPQYQPPQFQQYQPQPQPQPQPQLQPQPVQYQQQPPQAPQPPPIYSQTVIIPQAPPPPPEAYQAQQYIPSDQAPVLVQAADIPRYHQKPAVSDVALQHVDRARSIVQVDVDNKVFREQPNSFTQNQEKITLLAQPPPPPSPPAQTQAPLIRVPPPPARFIPTLKSLYNVDPPRPKTPIYKPDEIIVDGHRSAYFEDTQRTRPQSSKVRVKAGNVHSSSAAIPRVNQQTGQVAAVVAAPQQQAFVKEGEQQPQPQRVIRPQQQQRPVRPQTRRPAPQPQPATRPVSAPKSHLAPQPAPAAAPTATPKPKNASEKFLNCCRGRKIAKSCERICSFDVLSKKTLTGMFLGTDPCPQHHGLDLMQCAADSDDHTECCLEKEVDRTSAGRKCLGFCNMKPGITFQADVSMLPCWSVLNDIKQCFKENLERQLAAN</sequence>
<feature type="domain" description="Domain of unknown function DB" evidence="3">
    <location>
        <begin position="396"/>
        <end position="498"/>
    </location>
</feature>
<dbReference type="OMA" id="DDHTQCC"/>
<organism evidence="4 5">
    <name type="scientific">Caenorhabditis japonica</name>
    <dbReference type="NCBI Taxonomy" id="281687"/>
    <lineage>
        <taxon>Eukaryota</taxon>
        <taxon>Metazoa</taxon>
        <taxon>Ecdysozoa</taxon>
        <taxon>Nematoda</taxon>
        <taxon>Chromadorea</taxon>
        <taxon>Rhabditida</taxon>
        <taxon>Rhabditina</taxon>
        <taxon>Rhabditomorpha</taxon>
        <taxon>Rhabditoidea</taxon>
        <taxon>Rhabditidae</taxon>
        <taxon>Peloderinae</taxon>
        <taxon>Caenorhabditis</taxon>
    </lineage>
</organism>
<keyword evidence="5" id="KW-1185">Reference proteome</keyword>
<evidence type="ECO:0000259" key="3">
    <source>
        <dbReference type="Pfam" id="PF01682"/>
    </source>
</evidence>
<evidence type="ECO:0000313" key="5">
    <source>
        <dbReference type="Proteomes" id="UP000005237"/>
    </source>
</evidence>
<evidence type="ECO:0000256" key="1">
    <source>
        <dbReference type="SAM" id="MobiDB-lite"/>
    </source>
</evidence>
<feature type="signal peptide" evidence="2">
    <location>
        <begin position="1"/>
        <end position="18"/>
    </location>
</feature>
<feature type="region of interest" description="Disordered" evidence="1">
    <location>
        <begin position="31"/>
        <end position="126"/>
    </location>
</feature>
<feature type="region of interest" description="Disordered" evidence="1">
    <location>
        <begin position="323"/>
        <end position="390"/>
    </location>
</feature>
<dbReference type="PANTHER" id="PTHR46705:SF2">
    <property type="entry name" value="DOMAIN OF UNKNOWN FUNCTION DB DOMAIN-CONTAINING PROTEIN"/>
    <property type="match status" value="1"/>
</dbReference>
<dbReference type="Proteomes" id="UP000005237">
    <property type="component" value="Unassembled WGS sequence"/>
</dbReference>
<dbReference type="InterPro" id="IPR002602">
    <property type="entry name" value="DB"/>
</dbReference>
<feature type="chain" id="PRO_5035879740" evidence="2">
    <location>
        <begin position="19"/>
        <end position="509"/>
    </location>
</feature>
<evidence type="ECO:0000256" key="2">
    <source>
        <dbReference type="SAM" id="SignalP"/>
    </source>
</evidence>
<feature type="compositionally biased region" description="Low complexity" evidence="1">
    <location>
        <begin position="323"/>
        <end position="352"/>
    </location>
</feature>